<reference evidence="2 3" key="1">
    <citation type="submission" date="2013-12" db="EMBL/GenBank/DDBJ databases">
        <title>Draft genome of the parsitic nematode Ancylostoma duodenale.</title>
        <authorList>
            <person name="Mitreva M."/>
        </authorList>
    </citation>
    <scope>NUCLEOTIDE SEQUENCE [LARGE SCALE GENOMIC DNA]</scope>
    <source>
        <strain evidence="2 3">Zhejiang</strain>
    </source>
</reference>
<feature type="chain" id="PRO_5002146736" evidence="1">
    <location>
        <begin position="22"/>
        <end position="79"/>
    </location>
</feature>
<dbReference type="OrthoDB" id="5858943at2759"/>
<gene>
    <name evidence="2" type="ORF">ANCDUO_12832</name>
</gene>
<dbReference type="SUPFAM" id="SSF53686">
    <property type="entry name" value="Tryptophan synthase beta subunit-like PLP-dependent enzymes"/>
    <property type="match status" value="1"/>
</dbReference>
<dbReference type="Gene3D" id="3.40.50.1100">
    <property type="match status" value="2"/>
</dbReference>
<dbReference type="InterPro" id="IPR036052">
    <property type="entry name" value="TrpB-like_PALP_sf"/>
</dbReference>
<feature type="signal peptide" evidence="1">
    <location>
        <begin position="1"/>
        <end position="21"/>
    </location>
</feature>
<evidence type="ECO:0000313" key="2">
    <source>
        <dbReference type="EMBL" id="KIH56983.1"/>
    </source>
</evidence>
<dbReference type="AlphaFoldDB" id="A0A0C2CKH2"/>
<accession>A0A0C2CKH2</accession>
<dbReference type="InterPro" id="IPR050214">
    <property type="entry name" value="Cys_Synth/Cystath_Beta-Synth"/>
</dbReference>
<dbReference type="PANTHER" id="PTHR10314">
    <property type="entry name" value="CYSTATHIONINE BETA-SYNTHASE"/>
    <property type="match status" value="1"/>
</dbReference>
<dbReference type="EMBL" id="KN734998">
    <property type="protein sequence ID" value="KIH56983.1"/>
    <property type="molecule type" value="Genomic_DNA"/>
</dbReference>
<keyword evidence="3" id="KW-1185">Reference proteome</keyword>
<evidence type="ECO:0000313" key="3">
    <source>
        <dbReference type="Proteomes" id="UP000054047"/>
    </source>
</evidence>
<name>A0A0C2CKH2_9BILA</name>
<protein>
    <submittedName>
        <fullName evidence="2">Uncharacterized protein</fullName>
    </submittedName>
</protein>
<proteinExistence type="predicted"/>
<keyword evidence="1" id="KW-0732">Signal</keyword>
<sequence length="79" mass="8708">MFFLNTWIVQLMVVLTNPAFAVKGAIERAQELAAAIPNSHILNQFANPANPEAHYLTTGPEIWKQTHGKVEAPLLQGDL</sequence>
<dbReference type="Proteomes" id="UP000054047">
    <property type="component" value="Unassembled WGS sequence"/>
</dbReference>
<dbReference type="GO" id="GO:0019344">
    <property type="term" value="P:cysteine biosynthetic process"/>
    <property type="evidence" value="ECO:0007669"/>
    <property type="project" value="UniProtKB-ARBA"/>
</dbReference>
<evidence type="ECO:0000256" key="1">
    <source>
        <dbReference type="SAM" id="SignalP"/>
    </source>
</evidence>
<organism evidence="2 3">
    <name type="scientific">Ancylostoma duodenale</name>
    <dbReference type="NCBI Taxonomy" id="51022"/>
    <lineage>
        <taxon>Eukaryota</taxon>
        <taxon>Metazoa</taxon>
        <taxon>Ecdysozoa</taxon>
        <taxon>Nematoda</taxon>
        <taxon>Chromadorea</taxon>
        <taxon>Rhabditida</taxon>
        <taxon>Rhabditina</taxon>
        <taxon>Rhabditomorpha</taxon>
        <taxon>Strongyloidea</taxon>
        <taxon>Ancylostomatidae</taxon>
        <taxon>Ancylostomatinae</taxon>
        <taxon>Ancylostoma</taxon>
    </lineage>
</organism>